<feature type="non-terminal residue" evidence="1">
    <location>
        <position position="42"/>
    </location>
</feature>
<accession>A0A1W0WEJ4</accession>
<organism evidence="1 2">
    <name type="scientific">Hypsibius exemplaris</name>
    <name type="common">Freshwater tardigrade</name>
    <dbReference type="NCBI Taxonomy" id="2072580"/>
    <lineage>
        <taxon>Eukaryota</taxon>
        <taxon>Metazoa</taxon>
        <taxon>Ecdysozoa</taxon>
        <taxon>Tardigrada</taxon>
        <taxon>Eutardigrada</taxon>
        <taxon>Parachela</taxon>
        <taxon>Hypsibioidea</taxon>
        <taxon>Hypsibiidae</taxon>
        <taxon>Hypsibius</taxon>
    </lineage>
</organism>
<dbReference type="AlphaFoldDB" id="A0A1W0WEJ4"/>
<protein>
    <submittedName>
        <fullName evidence="1">Uncharacterized protein</fullName>
    </submittedName>
</protein>
<sequence>MGRNKKGKGERGFCPPFKADPLFATAREVDKMSSSSLPQGRG</sequence>
<dbReference type="Proteomes" id="UP000192578">
    <property type="component" value="Unassembled WGS sequence"/>
</dbReference>
<reference evidence="2" key="1">
    <citation type="submission" date="2017-01" db="EMBL/GenBank/DDBJ databases">
        <title>Comparative genomics of anhydrobiosis in the tardigrade Hypsibius dujardini.</title>
        <authorList>
            <person name="Yoshida Y."/>
            <person name="Koutsovoulos G."/>
            <person name="Laetsch D."/>
            <person name="Stevens L."/>
            <person name="Kumar S."/>
            <person name="Horikawa D."/>
            <person name="Ishino K."/>
            <person name="Komine S."/>
            <person name="Tomita M."/>
            <person name="Blaxter M."/>
            <person name="Arakawa K."/>
        </authorList>
    </citation>
    <scope>NUCLEOTIDE SEQUENCE [LARGE SCALE GENOMIC DNA]</scope>
    <source>
        <strain evidence="2">Z151</strain>
    </source>
</reference>
<evidence type="ECO:0000313" key="2">
    <source>
        <dbReference type="Proteomes" id="UP000192578"/>
    </source>
</evidence>
<name>A0A1W0WEJ4_HYPEX</name>
<comment type="caution">
    <text evidence="1">The sequence shown here is derived from an EMBL/GenBank/DDBJ whole genome shotgun (WGS) entry which is preliminary data.</text>
</comment>
<dbReference type="EMBL" id="MTYJ01000120">
    <property type="protein sequence ID" value="OQV13597.1"/>
    <property type="molecule type" value="Genomic_DNA"/>
</dbReference>
<keyword evidence="2" id="KW-1185">Reference proteome</keyword>
<gene>
    <name evidence="1" type="ORF">BV898_12140</name>
</gene>
<proteinExistence type="predicted"/>
<evidence type="ECO:0000313" key="1">
    <source>
        <dbReference type="EMBL" id="OQV13597.1"/>
    </source>
</evidence>